<dbReference type="Proteomes" id="UP000009236">
    <property type="component" value="Chromosome"/>
</dbReference>
<accession>F6FV86</accession>
<dbReference type="KEGG" id="iva:Isova_2827"/>
<dbReference type="HOGENOM" id="CLU_2954330_0_0_11"/>
<evidence type="ECO:0000313" key="3">
    <source>
        <dbReference type="Proteomes" id="UP000009236"/>
    </source>
</evidence>
<gene>
    <name evidence="2" type="ordered locus">Isova_2827</name>
</gene>
<organism evidence="3">
    <name type="scientific">Isoptericola variabilis (strain 225)</name>
    <dbReference type="NCBI Taxonomy" id="743718"/>
    <lineage>
        <taxon>Bacteria</taxon>
        <taxon>Bacillati</taxon>
        <taxon>Actinomycetota</taxon>
        <taxon>Actinomycetes</taxon>
        <taxon>Micrococcales</taxon>
        <taxon>Promicromonosporaceae</taxon>
        <taxon>Isoptericola</taxon>
    </lineage>
</organism>
<name>F6FV86_ISOV2</name>
<proteinExistence type="predicted"/>
<dbReference type="EMBL" id="CP002810">
    <property type="protein sequence ID" value="AEG45514.1"/>
    <property type="molecule type" value="Genomic_DNA"/>
</dbReference>
<keyword evidence="3" id="KW-1185">Reference proteome</keyword>
<reference evidence="2 3" key="1">
    <citation type="submission" date="2011-05" db="EMBL/GenBank/DDBJ databases">
        <title>Complete sequence of Isoptericola variabilis 225.</title>
        <authorList>
            <consortium name="US DOE Joint Genome Institute"/>
            <person name="Lucas S."/>
            <person name="Han J."/>
            <person name="Lapidus A."/>
            <person name="Cheng J.-F."/>
            <person name="Goodwin L."/>
            <person name="Pitluck S."/>
            <person name="Peters L."/>
            <person name="Mikhailova N."/>
            <person name="Zeytun A."/>
            <person name="Han C."/>
            <person name="Tapia R."/>
            <person name="Land M."/>
            <person name="Hauser L."/>
            <person name="Kyrpides N."/>
            <person name="Ivanova N."/>
            <person name="Pagani I."/>
            <person name="Siebers A."/>
            <person name="Allgaier M."/>
            <person name="Thelen M."/>
            <person name="Hugenholtz P."/>
            <person name="Gladden J."/>
            <person name="Woyke T."/>
        </authorList>
    </citation>
    <scope>NUCLEOTIDE SEQUENCE [LARGE SCALE GENOMIC DNA]</scope>
    <source>
        <strain evidence="3">225</strain>
    </source>
</reference>
<dbReference type="STRING" id="743718.Isova_2827"/>
<dbReference type="AlphaFoldDB" id="F6FV86"/>
<feature type="region of interest" description="Disordered" evidence="1">
    <location>
        <begin position="1"/>
        <end position="59"/>
    </location>
</feature>
<evidence type="ECO:0000256" key="1">
    <source>
        <dbReference type="SAM" id="MobiDB-lite"/>
    </source>
</evidence>
<dbReference type="RefSeq" id="WP_013839904.1">
    <property type="nucleotide sequence ID" value="NC_015588.1"/>
</dbReference>
<sequence length="59" mass="6490">MTEQPEGTSPYDPDEDPDAQPDSLNPRTGDRARSTEPTEGDQDADPDSMNPRQTTDDEP</sequence>
<evidence type="ECO:0000313" key="2">
    <source>
        <dbReference type="EMBL" id="AEG45514.1"/>
    </source>
</evidence>
<protein>
    <submittedName>
        <fullName evidence="2">Uncharacterized protein</fullName>
    </submittedName>
</protein>